<feature type="compositionally biased region" description="Polar residues" evidence="1">
    <location>
        <begin position="39"/>
        <end position="51"/>
    </location>
</feature>
<protein>
    <submittedName>
        <fullName evidence="2">Uncharacterized protein</fullName>
    </submittedName>
</protein>
<feature type="region of interest" description="Disordered" evidence="1">
    <location>
        <begin position="129"/>
        <end position="177"/>
    </location>
</feature>
<comment type="caution">
    <text evidence="2">The sequence shown here is derived from an EMBL/GenBank/DDBJ whole genome shotgun (WGS) entry which is preliminary data.</text>
</comment>
<dbReference type="Proteomes" id="UP000256690">
    <property type="component" value="Unassembled WGS sequence"/>
</dbReference>
<reference evidence="2 3" key="1">
    <citation type="journal article" date="2018" name="IMA Fungus">
        <title>IMA Genome-F 9: Draft genome sequence of Annulohypoxylon stygium, Aspergillus mulundensis, Berkeleyomyces basicola (syn. Thielaviopsis basicola), Ceratocystis smalleyi, two Cercospora beticola strains, Coleophoma cylindrospora, Fusarium fracticaudum, Phialophora cf. hyalina, and Morchella septimelata.</title>
        <authorList>
            <person name="Wingfield B.D."/>
            <person name="Bills G.F."/>
            <person name="Dong Y."/>
            <person name="Huang W."/>
            <person name="Nel W.J."/>
            <person name="Swalarsk-Parry B.S."/>
            <person name="Vaghefi N."/>
            <person name="Wilken P.M."/>
            <person name="An Z."/>
            <person name="de Beer Z.W."/>
            <person name="De Vos L."/>
            <person name="Chen L."/>
            <person name="Duong T.A."/>
            <person name="Gao Y."/>
            <person name="Hammerbacher A."/>
            <person name="Kikkert J.R."/>
            <person name="Li Y."/>
            <person name="Li H."/>
            <person name="Li K."/>
            <person name="Li Q."/>
            <person name="Liu X."/>
            <person name="Ma X."/>
            <person name="Naidoo K."/>
            <person name="Pethybridge S.J."/>
            <person name="Sun J."/>
            <person name="Steenkamp E.T."/>
            <person name="van der Nest M.A."/>
            <person name="van Wyk S."/>
            <person name="Wingfield M.J."/>
            <person name="Xiong C."/>
            <person name="Yue Q."/>
            <person name="Zhang X."/>
        </authorList>
    </citation>
    <scope>NUCLEOTIDE SEQUENCE [LARGE SCALE GENOMIC DNA]</scope>
    <source>
        <strain evidence="2 3">DSM 5745</strain>
    </source>
</reference>
<organism evidence="2 3">
    <name type="scientific">Aspergillus mulundensis</name>
    <dbReference type="NCBI Taxonomy" id="1810919"/>
    <lineage>
        <taxon>Eukaryota</taxon>
        <taxon>Fungi</taxon>
        <taxon>Dikarya</taxon>
        <taxon>Ascomycota</taxon>
        <taxon>Pezizomycotina</taxon>
        <taxon>Eurotiomycetes</taxon>
        <taxon>Eurotiomycetidae</taxon>
        <taxon>Eurotiales</taxon>
        <taxon>Aspergillaceae</taxon>
        <taxon>Aspergillus</taxon>
        <taxon>Aspergillus subgen. Nidulantes</taxon>
    </lineage>
</organism>
<feature type="region of interest" description="Disordered" evidence="1">
    <location>
        <begin position="1"/>
        <end position="95"/>
    </location>
</feature>
<evidence type="ECO:0000256" key="1">
    <source>
        <dbReference type="SAM" id="MobiDB-lite"/>
    </source>
</evidence>
<keyword evidence="3" id="KW-1185">Reference proteome</keyword>
<proteinExistence type="predicted"/>
<dbReference type="GeneID" id="38119224"/>
<feature type="compositionally biased region" description="Acidic residues" evidence="1">
    <location>
        <begin position="132"/>
        <end position="146"/>
    </location>
</feature>
<gene>
    <name evidence="2" type="ORF">DSM5745_08854</name>
</gene>
<evidence type="ECO:0000313" key="2">
    <source>
        <dbReference type="EMBL" id="RDW69094.1"/>
    </source>
</evidence>
<dbReference type="EMBL" id="PVWQ01000011">
    <property type="protein sequence ID" value="RDW69094.1"/>
    <property type="molecule type" value="Genomic_DNA"/>
</dbReference>
<evidence type="ECO:0000313" key="3">
    <source>
        <dbReference type="Proteomes" id="UP000256690"/>
    </source>
</evidence>
<dbReference type="RefSeq" id="XP_026600883.1">
    <property type="nucleotide sequence ID" value="XM_026750870.1"/>
</dbReference>
<accession>A0A3D8R5K9</accession>
<name>A0A3D8R5K9_9EURO</name>
<sequence>MKRKASSEAGQDDTAHHSRRITRSQAQTHTRNMHIIARASNSSTESRTTLVPRSRDKEKSKTTTPTTTINAACEAKAQDEVEAEVQDEKGNSSAHLRGLRGLNTVIPPALAPAWPDTDEDRFQLYVGRSRGDEDEDDENGDEDEDTNAAARETSRISLRQNGDNGYDSDSDSDSSTVSTCLSLIEYPQRENAMYMADLNGIAGLLEMEERKSKDPKIKKMVGQFLGKYREYETVLEARFKDRRVTSQWVGSMIATELLVDSAKAIGLRGWEGEWGEVWKEVRDRGNILFSEAMLKELSPLETLV</sequence>
<dbReference type="AlphaFoldDB" id="A0A3D8R5K9"/>